<sequence>MRKRIMRYMARKLMNLSQIFEEPRIIHAMMKGIIPSYVRDLFIIKKMTKISPKTMIDVGGHFGETSKAMNYVFPKAKIYSFEPAPLPYKRLKEETKHISNIITYNLALGNFNKKCGFWLNEFDSASSLLDSKNKREEIFAVTKNKKKIVVEMRRMDNIKEIKIERS</sequence>
<dbReference type="SUPFAM" id="SSF53335">
    <property type="entry name" value="S-adenosyl-L-methionine-dependent methyltransferases"/>
    <property type="match status" value="1"/>
</dbReference>
<dbReference type="Pfam" id="PF05050">
    <property type="entry name" value="Methyltransf_21"/>
    <property type="match status" value="1"/>
</dbReference>
<gene>
    <name evidence="2" type="ORF">S01H4_48510</name>
</gene>
<feature type="non-terminal residue" evidence="2">
    <location>
        <position position="166"/>
    </location>
</feature>
<dbReference type="InterPro" id="IPR029063">
    <property type="entry name" value="SAM-dependent_MTases_sf"/>
</dbReference>
<evidence type="ECO:0000259" key="1">
    <source>
        <dbReference type="Pfam" id="PF05050"/>
    </source>
</evidence>
<evidence type="ECO:0000313" key="2">
    <source>
        <dbReference type="EMBL" id="GAG92140.1"/>
    </source>
</evidence>
<reference evidence="2" key="1">
    <citation type="journal article" date="2014" name="Front. Microbiol.">
        <title>High frequency of phylogenetically diverse reductive dehalogenase-homologous genes in deep subseafloor sedimentary metagenomes.</title>
        <authorList>
            <person name="Kawai M."/>
            <person name="Futagami T."/>
            <person name="Toyoda A."/>
            <person name="Takaki Y."/>
            <person name="Nishi S."/>
            <person name="Hori S."/>
            <person name="Arai W."/>
            <person name="Tsubouchi T."/>
            <person name="Morono Y."/>
            <person name="Uchiyama I."/>
            <person name="Ito T."/>
            <person name="Fujiyama A."/>
            <person name="Inagaki F."/>
            <person name="Takami H."/>
        </authorList>
    </citation>
    <scope>NUCLEOTIDE SEQUENCE</scope>
    <source>
        <strain evidence="2">Expedition CK06-06</strain>
    </source>
</reference>
<dbReference type="InterPro" id="IPR006342">
    <property type="entry name" value="FkbM_mtfrase"/>
</dbReference>
<dbReference type="AlphaFoldDB" id="X1BAN1"/>
<dbReference type="Gene3D" id="3.40.50.150">
    <property type="entry name" value="Vaccinia Virus protein VP39"/>
    <property type="match status" value="1"/>
</dbReference>
<feature type="domain" description="Methyltransferase FkbM" evidence="1">
    <location>
        <begin position="57"/>
        <end position="158"/>
    </location>
</feature>
<proteinExistence type="predicted"/>
<dbReference type="PANTHER" id="PTHR36973:SF4">
    <property type="entry name" value="NODULATION PROTEIN"/>
    <property type="match status" value="1"/>
</dbReference>
<name>X1BAN1_9ZZZZ</name>
<dbReference type="EMBL" id="BART01027356">
    <property type="protein sequence ID" value="GAG92140.1"/>
    <property type="molecule type" value="Genomic_DNA"/>
</dbReference>
<comment type="caution">
    <text evidence="2">The sequence shown here is derived from an EMBL/GenBank/DDBJ whole genome shotgun (WGS) entry which is preliminary data.</text>
</comment>
<dbReference type="PANTHER" id="PTHR36973">
    <property type="entry name" value="SLL1456 PROTEIN-RELATED"/>
    <property type="match status" value="1"/>
</dbReference>
<dbReference type="GO" id="GO:0008171">
    <property type="term" value="F:O-methyltransferase activity"/>
    <property type="evidence" value="ECO:0007669"/>
    <property type="project" value="TreeGrafter"/>
</dbReference>
<dbReference type="NCBIfam" id="TIGR01444">
    <property type="entry name" value="fkbM_fam"/>
    <property type="match status" value="1"/>
</dbReference>
<protein>
    <recommendedName>
        <fullName evidence="1">Methyltransferase FkbM domain-containing protein</fullName>
    </recommendedName>
</protein>
<organism evidence="2">
    <name type="scientific">marine sediment metagenome</name>
    <dbReference type="NCBI Taxonomy" id="412755"/>
    <lineage>
        <taxon>unclassified sequences</taxon>
        <taxon>metagenomes</taxon>
        <taxon>ecological metagenomes</taxon>
    </lineage>
</organism>
<accession>X1BAN1</accession>
<dbReference type="InterPro" id="IPR053188">
    <property type="entry name" value="FkbM_Methyltransferase"/>
</dbReference>